<comment type="caution">
    <text evidence="2">The sequence shown here is derived from an EMBL/GenBank/DDBJ whole genome shotgun (WGS) entry which is preliminary data.</text>
</comment>
<evidence type="ECO:0000256" key="1">
    <source>
        <dbReference type="SAM" id="MobiDB-lite"/>
    </source>
</evidence>
<name>A0A0F9QAV7_9ZZZZ</name>
<organism evidence="2">
    <name type="scientific">marine sediment metagenome</name>
    <dbReference type="NCBI Taxonomy" id="412755"/>
    <lineage>
        <taxon>unclassified sequences</taxon>
        <taxon>metagenomes</taxon>
        <taxon>ecological metagenomes</taxon>
    </lineage>
</organism>
<evidence type="ECO:0000313" key="2">
    <source>
        <dbReference type="EMBL" id="KKN10271.1"/>
    </source>
</evidence>
<proteinExistence type="predicted"/>
<reference evidence="2" key="1">
    <citation type="journal article" date="2015" name="Nature">
        <title>Complex archaea that bridge the gap between prokaryotes and eukaryotes.</title>
        <authorList>
            <person name="Spang A."/>
            <person name="Saw J.H."/>
            <person name="Jorgensen S.L."/>
            <person name="Zaremba-Niedzwiedzka K."/>
            <person name="Martijn J."/>
            <person name="Lind A.E."/>
            <person name="van Eijk R."/>
            <person name="Schleper C."/>
            <person name="Guy L."/>
            <person name="Ettema T.J."/>
        </authorList>
    </citation>
    <scope>NUCLEOTIDE SEQUENCE</scope>
</reference>
<dbReference type="EMBL" id="LAZR01004259">
    <property type="protein sequence ID" value="KKN10271.1"/>
    <property type="molecule type" value="Genomic_DNA"/>
</dbReference>
<dbReference type="AlphaFoldDB" id="A0A0F9QAV7"/>
<sequence length="190" mass="20930">MSYRHPSLRSVEFAPAHDDRRRPRARPLQGVPIRCSPGLTPVWTGRNWVCGVVDSVFGQMQIQGPPDYLLNWQGSSWDPSTGKFNIPGPPDYLLNWQGSPQLVPENLQALLRPYPQVAAPSIDPFEPPTLAYVPPSPGLLPSPIAPPSPVAPPPSDYAPTPEAQPHDPCQPCYPDVAELIEYANATYCYR</sequence>
<feature type="region of interest" description="Disordered" evidence="1">
    <location>
        <begin position="1"/>
        <end position="29"/>
    </location>
</feature>
<gene>
    <name evidence="2" type="ORF">LCGC14_1038130</name>
</gene>
<accession>A0A0F9QAV7</accession>
<feature type="compositionally biased region" description="Pro residues" evidence="1">
    <location>
        <begin position="143"/>
        <end position="156"/>
    </location>
</feature>
<feature type="region of interest" description="Disordered" evidence="1">
    <location>
        <begin position="143"/>
        <end position="169"/>
    </location>
</feature>
<protein>
    <submittedName>
        <fullName evidence="2">Uncharacterized protein</fullName>
    </submittedName>
</protein>